<keyword evidence="2" id="KW-1185">Reference proteome</keyword>
<evidence type="ECO:0000313" key="1">
    <source>
        <dbReference type="EMBL" id="KAH7834834.1"/>
    </source>
</evidence>
<accession>A0ACB7X275</accession>
<dbReference type="Proteomes" id="UP000828048">
    <property type="component" value="Chromosome 2"/>
</dbReference>
<sequence length="106" mass="11466">MRGVTQLAIFGAVDELLAKTRVEARDIGILVVNCGLFCVTPSLSSIVVNRYKMKEGVMSYNLSGMGCTAGLLAINLAKHLLQALQDKPPLSQPLLLREARRLTPVS</sequence>
<proteinExistence type="predicted"/>
<dbReference type="EMBL" id="CM037152">
    <property type="protein sequence ID" value="KAH7834834.1"/>
    <property type="molecule type" value="Genomic_DNA"/>
</dbReference>
<evidence type="ECO:0000313" key="2">
    <source>
        <dbReference type="Proteomes" id="UP000828048"/>
    </source>
</evidence>
<organism evidence="1 2">
    <name type="scientific">Vaccinium darrowii</name>
    <dbReference type="NCBI Taxonomy" id="229202"/>
    <lineage>
        <taxon>Eukaryota</taxon>
        <taxon>Viridiplantae</taxon>
        <taxon>Streptophyta</taxon>
        <taxon>Embryophyta</taxon>
        <taxon>Tracheophyta</taxon>
        <taxon>Spermatophyta</taxon>
        <taxon>Magnoliopsida</taxon>
        <taxon>eudicotyledons</taxon>
        <taxon>Gunneridae</taxon>
        <taxon>Pentapetalae</taxon>
        <taxon>asterids</taxon>
        <taxon>Ericales</taxon>
        <taxon>Ericaceae</taxon>
        <taxon>Vaccinioideae</taxon>
        <taxon>Vaccinieae</taxon>
        <taxon>Vaccinium</taxon>
    </lineage>
</organism>
<reference evidence="1 2" key="1">
    <citation type="journal article" date="2021" name="Hortic Res">
        <title>High-quality reference genome and annotation aids understanding of berry development for evergreen blueberry (Vaccinium darrowii).</title>
        <authorList>
            <person name="Yu J."/>
            <person name="Hulse-Kemp A.M."/>
            <person name="Babiker E."/>
            <person name="Staton M."/>
        </authorList>
    </citation>
    <scope>NUCLEOTIDE SEQUENCE [LARGE SCALE GENOMIC DNA]</scope>
    <source>
        <strain evidence="2">cv. NJ 8807/NJ 8810</strain>
        <tissue evidence="1">Young leaf</tissue>
    </source>
</reference>
<comment type="caution">
    <text evidence="1">The sequence shown here is derived from an EMBL/GenBank/DDBJ whole genome shotgun (WGS) entry which is preliminary data.</text>
</comment>
<name>A0ACB7X275_9ERIC</name>
<protein>
    <submittedName>
        <fullName evidence="1">Uncharacterized protein</fullName>
    </submittedName>
</protein>
<gene>
    <name evidence="1" type="ORF">Vadar_020139</name>
</gene>